<evidence type="ECO:0000313" key="1">
    <source>
        <dbReference type="EMBL" id="AEY58129.1"/>
    </source>
</evidence>
<gene>
    <name evidence="1" type="ORF">ACCB00647.2</name>
</gene>
<name>V9ICV9_APICE</name>
<proteinExistence type="evidence at transcript level"/>
<dbReference type="AlphaFoldDB" id="V9ICV9"/>
<sequence>MLLYPPPQQRLEPLKALKELLRSPSRMVDFAGPLLVEEEKSSHIQSDMALMRLAMDSIEESTNGGLSTLHASVSCVVAMLSALQELCEGKAINHTYTCTINSLYEDLESCDYKGPLTYQSMARLPKTYREQLELMKRG</sequence>
<organism evidence="1">
    <name type="scientific">Apis cerana</name>
    <name type="common">Indian honeybee</name>
    <dbReference type="NCBI Taxonomy" id="7461"/>
    <lineage>
        <taxon>Eukaryota</taxon>
        <taxon>Metazoa</taxon>
        <taxon>Ecdysozoa</taxon>
        <taxon>Arthropoda</taxon>
        <taxon>Hexapoda</taxon>
        <taxon>Insecta</taxon>
        <taxon>Pterygota</taxon>
        <taxon>Neoptera</taxon>
        <taxon>Endopterygota</taxon>
        <taxon>Hymenoptera</taxon>
        <taxon>Apocrita</taxon>
        <taxon>Aculeata</taxon>
        <taxon>Apoidea</taxon>
        <taxon>Anthophila</taxon>
        <taxon>Apidae</taxon>
        <taxon>Apis</taxon>
    </lineage>
</organism>
<reference evidence="1" key="1">
    <citation type="submission" date="2011-11" db="EMBL/GenBank/DDBJ databases">
        <title>Decoding the brain transcriptome of the Eastern honeybee (Apis cerana) based on pyrosequencing.</title>
        <authorList>
            <person name="Sun L."/>
            <person name="Zheng H."/>
            <person name="Wang Y."/>
            <person name="Xie X."/>
            <person name="Zhu Y."/>
            <person name="Gu W."/>
            <person name="Wang S."/>
        </authorList>
    </citation>
    <scope>NUCLEOTIDE SEQUENCE</scope>
    <source>
        <tissue evidence="1">Brain</tissue>
    </source>
</reference>
<protein>
    <submittedName>
        <fullName evidence="1">Brefeldin A-inhibited guanine nucleotide-exchange protein 3</fullName>
    </submittedName>
</protein>
<accession>V9ICV9</accession>
<dbReference type="EMBL" id="JR038141">
    <property type="protein sequence ID" value="AEY58129.1"/>
    <property type="molecule type" value="mRNA"/>
</dbReference>